<dbReference type="InterPro" id="IPR023213">
    <property type="entry name" value="CAT-like_dom_sf"/>
</dbReference>
<accession>A0A2G5EY97</accession>
<gene>
    <name evidence="4" type="ORF">AQUCO_00300313v1</name>
</gene>
<evidence type="ECO:0000256" key="3">
    <source>
        <dbReference type="ARBA" id="ARBA00023315"/>
    </source>
</evidence>
<dbReference type="Pfam" id="PF02458">
    <property type="entry name" value="Transferase"/>
    <property type="match status" value="1"/>
</dbReference>
<reference evidence="4 5" key="1">
    <citation type="submission" date="2017-09" db="EMBL/GenBank/DDBJ databases">
        <title>WGS assembly of Aquilegia coerulea Goldsmith.</title>
        <authorList>
            <person name="Hodges S."/>
            <person name="Kramer E."/>
            <person name="Nordborg M."/>
            <person name="Tomkins J."/>
            <person name="Borevitz J."/>
            <person name="Derieg N."/>
            <person name="Yan J."/>
            <person name="Mihaltcheva S."/>
            <person name="Hayes R.D."/>
            <person name="Rokhsar D."/>
        </authorList>
    </citation>
    <scope>NUCLEOTIDE SEQUENCE [LARGE SCALE GENOMIC DNA]</scope>
    <source>
        <strain evidence="5">cv. Goldsmith</strain>
    </source>
</reference>
<comment type="similarity">
    <text evidence="1">Belongs to the plant acyltransferase family.</text>
</comment>
<dbReference type="PANTHER" id="PTHR31147:SF1">
    <property type="entry name" value="ACYL TRANSFERASE 4"/>
    <property type="match status" value="1"/>
</dbReference>
<keyword evidence="3" id="KW-0012">Acyltransferase</keyword>
<dbReference type="InParanoid" id="A0A2G5EY97"/>
<dbReference type="InterPro" id="IPR050898">
    <property type="entry name" value="Plant_acyltransferase"/>
</dbReference>
<dbReference type="GO" id="GO:0016746">
    <property type="term" value="F:acyltransferase activity"/>
    <property type="evidence" value="ECO:0007669"/>
    <property type="project" value="UniProtKB-KW"/>
</dbReference>
<sequence length="422" mass="47016">MTFTVTRSSGVIIPPSETTPSGTLDLSVIDRLPNLRMNIQTLHVFRHGSIEAAKIVREALSKALVPYYPLAGRLKESSHGELQIACTGEGVWFIEADSNSSLESFNYFDNVLMVPYDDLLPTPPPENYSIDPLVQLQFTRFSCEGFVIGVTFSHSICDGLGAAQFLNAVGEFARGFQHPRISPVWHRETIPAPARLLHALGEPKAPPPPIPTYPLEYVTIDISLDQINKLKNQFLQSTGKYCSTFEVVAASIWRHRNRAIELGKENNAVLVFMANTRHLVDPPLPEGFYGNCFFPVTVTVSSGWLLEASNTDVVNAIKDAKARLPTEFMKWLKSDELNAGDDPFTTPLLYSTLYISELSRLGFNQIDYGWGHPVHVLPKQGPSIMPLVLVELPPTPKKGIRLMTWCVKKVHLSSLEETLKLY</sequence>
<dbReference type="AlphaFoldDB" id="A0A2G5EY97"/>
<name>A0A2G5EY97_AQUCA</name>
<dbReference type="OrthoDB" id="444127at2759"/>
<proteinExistence type="inferred from homology"/>
<dbReference type="Proteomes" id="UP000230069">
    <property type="component" value="Unassembled WGS sequence"/>
</dbReference>
<evidence type="ECO:0000313" key="4">
    <source>
        <dbReference type="EMBL" id="PIA60709.1"/>
    </source>
</evidence>
<protein>
    <submittedName>
        <fullName evidence="4">Uncharacterized protein</fullName>
    </submittedName>
</protein>
<dbReference type="FunCoup" id="A0A2G5EY97">
    <property type="interactions" value="4"/>
</dbReference>
<keyword evidence="5" id="KW-1185">Reference proteome</keyword>
<dbReference type="EMBL" id="KZ305020">
    <property type="protein sequence ID" value="PIA60709.1"/>
    <property type="molecule type" value="Genomic_DNA"/>
</dbReference>
<organism evidence="4 5">
    <name type="scientific">Aquilegia coerulea</name>
    <name type="common">Rocky mountain columbine</name>
    <dbReference type="NCBI Taxonomy" id="218851"/>
    <lineage>
        <taxon>Eukaryota</taxon>
        <taxon>Viridiplantae</taxon>
        <taxon>Streptophyta</taxon>
        <taxon>Embryophyta</taxon>
        <taxon>Tracheophyta</taxon>
        <taxon>Spermatophyta</taxon>
        <taxon>Magnoliopsida</taxon>
        <taxon>Ranunculales</taxon>
        <taxon>Ranunculaceae</taxon>
        <taxon>Thalictroideae</taxon>
        <taxon>Aquilegia</taxon>
    </lineage>
</organism>
<keyword evidence="2" id="KW-0808">Transferase</keyword>
<dbReference type="PANTHER" id="PTHR31147">
    <property type="entry name" value="ACYL TRANSFERASE 4"/>
    <property type="match status" value="1"/>
</dbReference>
<evidence type="ECO:0000256" key="2">
    <source>
        <dbReference type="ARBA" id="ARBA00022679"/>
    </source>
</evidence>
<dbReference type="Gene3D" id="3.30.559.10">
    <property type="entry name" value="Chloramphenicol acetyltransferase-like domain"/>
    <property type="match status" value="2"/>
</dbReference>
<evidence type="ECO:0000313" key="5">
    <source>
        <dbReference type="Proteomes" id="UP000230069"/>
    </source>
</evidence>
<evidence type="ECO:0000256" key="1">
    <source>
        <dbReference type="ARBA" id="ARBA00009861"/>
    </source>
</evidence>
<dbReference type="STRING" id="218851.A0A2G5EY97"/>